<dbReference type="NCBIfam" id="TIGR02136">
    <property type="entry name" value="ptsS_2"/>
    <property type="match status" value="1"/>
</dbReference>
<keyword evidence="4" id="KW-0592">Phosphate transport</keyword>
<evidence type="ECO:0000256" key="3">
    <source>
        <dbReference type="ARBA" id="ARBA00022729"/>
    </source>
</evidence>
<dbReference type="GeneID" id="69639514"/>
<evidence type="ECO:0000256" key="4">
    <source>
        <dbReference type="RuleBase" id="RU367119"/>
    </source>
</evidence>
<dbReference type="InterPro" id="IPR024370">
    <property type="entry name" value="PBP_domain"/>
</dbReference>
<keyword evidence="2 4" id="KW-0813">Transport</keyword>
<dbReference type="GO" id="GO:0042597">
    <property type="term" value="C:periplasmic space"/>
    <property type="evidence" value="ECO:0007669"/>
    <property type="project" value="UniProtKB-SubCell"/>
</dbReference>
<dbReference type="OrthoDB" id="9765713at2"/>
<dbReference type="RefSeq" id="WP_039188147.1">
    <property type="nucleotide sequence ID" value="NZ_CATYOV010000009.1"/>
</dbReference>
<evidence type="ECO:0000256" key="2">
    <source>
        <dbReference type="ARBA" id="ARBA00022448"/>
    </source>
</evidence>
<dbReference type="PANTHER" id="PTHR30570">
    <property type="entry name" value="PERIPLASMIC PHOSPHATE BINDING COMPONENT OF PHOSPHATE ABC TRANSPORTER"/>
    <property type="match status" value="1"/>
</dbReference>
<comment type="subcellular location">
    <subcellularLocation>
        <location evidence="4">Periplasm</location>
    </subcellularLocation>
    <subcellularLocation>
        <location evidence="4">Secreted</location>
    </subcellularLocation>
</comment>
<accession>A0A2A2M8V3</accession>
<gene>
    <name evidence="6" type="ORF">CJD50_17250</name>
</gene>
<sequence length="318" mass="33832">MQGRQLKYWRAALVGVVCSVIIYPSLATANQSMLSGNLSSAGSDTMVNLMSLWSANFSQDNPNVNVQLQAAGSSSAPTALAAGAAQLGPMSRPMKAAEVSAFEQRYGYPPLAVPVALDALVVLVHQDNPLREISFNQLDSLYSTTLRCGEASPITHWKKLGLGGEWKSRAISLYGRNSASGTYGYFKQQVLCDGDFSPRVNELPGSASVVQAVAGSLNSIGYASIGFRASGVRTLAVSKFGSPAVEPTAENIVQGRYPLVRHLYIYVNKAPGRPLSPLTAAFMDSVLSEQGQKLVLQDGYMPLSAADIARVRAELGLK</sequence>
<dbReference type="Gene3D" id="3.40.190.10">
    <property type="entry name" value="Periplasmic binding protein-like II"/>
    <property type="match status" value="2"/>
</dbReference>
<dbReference type="AlphaFoldDB" id="A0A2A2M8V3"/>
<evidence type="ECO:0000256" key="1">
    <source>
        <dbReference type="ARBA" id="ARBA00008725"/>
    </source>
</evidence>
<dbReference type="GO" id="GO:0042301">
    <property type="term" value="F:phosphate ion binding"/>
    <property type="evidence" value="ECO:0007669"/>
    <property type="project" value="UniProtKB-UniRule"/>
</dbReference>
<reference evidence="6 7" key="1">
    <citation type="submission" date="2017-08" db="EMBL/GenBank/DDBJ databases">
        <title>Draft Genome Sequence of Hafnia alvei CITHA-6 Isolated from Raw Bovine Milk.</title>
        <authorList>
            <person name="Culligan E.P."/>
            <person name="Mcsweeney A."/>
            <person name="O'Doherty C."/>
            <person name="Gleeson E."/>
            <person name="O'Riordan D."/>
            <person name="Sleator R.D."/>
        </authorList>
    </citation>
    <scope>NUCLEOTIDE SEQUENCE [LARGE SCALE GENOMIC DNA]</scope>
    <source>
        <strain evidence="6 7">CITHA-6</strain>
    </source>
</reference>
<keyword evidence="7" id="KW-1185">Reference proteome</keyword>
<dbReference type="Pfam" id="PF12849">
    <property type="entry name" value="PBP_like_2"/>
    <property type="match status" value="1"/>
</dbReference>
<keyword evidence="3" id="KW-0732">Signal</keyword>
<dbReference type="GO" id="GO:0005576">
    <property type="term" value="C:extracellular region"/>
    <property type="evidence" value="ECO:0007669"/>
    <property type="project" value="UniProtKB-SubCell"/>
</dbReference>
<dbReference type="SUPFAM" id="SSF53850">
    <property type="entry name" value="Periplasmic binding protein-like II"/>
    <property type="match status" value="1"/>
</dbReference>
<evidence type="ECO:0000313" key="6">
    <source>
        <dbReference type="EMBL" id="PAV95195.1"/>
    </source>
</evidence>
<dbReference type="EMBL" id="NQMS01000008">
    <property type="protein sequence ID" value="PAV95195.1"/>
    <property type="molecule type" value="Genomic_DNA"/>
</dbReference>
<dbReference type="PANTHER" id="PTHR30570:SF6">
    <property type="entry name" value="PHOSPHATE-BINDING PROTEIN PSTS"/>
    <property type="match status" value="1"/>
</dbReference>
<comment type="caution">
    <text evidence="6">The sequence shown here is derived from an EMBL/GenBank/DDBJ whole genome shotgun (WGS) entry which is preliminary data.</text>
</comment>
<dbReference type="GO" id="GO:0007155">
    <property type="term" value="P:cell adhesion"/>
    <property type="evidence" value="ECO:0007669"/>
    <property type="project" value="UniProtKB-UniRule"/>
</dbReference>
<keyword evidence="4" id="KW-0574">Periplasm</keyword>
<dbReference type="GO" id="GO:0006817">
    <property type="term" value="P:phosphate ion transport"/>
    <property type="evidence" value="ECO:0007669"/>
    <property type="project" value="UniProtKB-UniRule"/>
</dbReference>
<dbReference type="CDD" id="cd13653">
    <property type="entry name" value="PBP2_phosphate_like_1"/>
    <property type="match status" value="1"/>
</dbReference>
<feature type="domain" description="PBP" evidence="5">
    <location>
        <begin position="31"/>
        <end position="289"/>
    </location>
</feature>
<dbReference type="Proteomes" id="UP000218796">
    <property type="component" value="Unassembled WGS sequence"/>
</dbReference>
<evidence type="ECO:0000313" key="7">
    <source>
        <dbReference type="Proteomes" id="UP000218796"/>
    </source>
</evidence>
<name>A0A2A2M8V3_9GAMM</name>
<comment type="function">
    <text evidence="4">Involved in the system for phosphate transport across the cytoplasmic membrane.</text>
</comment>
<comment type="similarity">
    <text evidence="1 4">Belongs to the PstS family.</text>
</comment>
<keyword evidence="4" id="KW-0964">Secreted</keyword>
<evidence type="ECO:0000259" key="5">
    <source>
        <dbReference type="Pfam" id="PF12849"/>
    </source>
</evidence>
<dbReference type="InterPro" id="IPR050811">
    <property type="entry name" value="Phosphate_ABC_transporter"/>
</dbReference>
<protein>
    <recommendedName>
        <fullName evidence="4">Phosphate-binding protein</fullName>
    </recommendedName>
</protein>
<organism evidence="6 7">
    <name type="scientific">Hafnia paralvei</name>
    <dbReference type="NCBI Taxonomy" id="546367"/>
    <lineage>
        <taxon>Bacteria</taxon>
        <taxon>Pseudomonadati</taxon>
        <taxon>Pseudomonadota</taxon>
        <taxon>Gammaproteobacteria</taxon>
        <taxon>Enterobacterales</taxon>
        <taxon>Hafniaceae</taxon>
        <taxon>Hafnia</taxon>
    </lineage>
</organism>
<dbReference type="InterPro" id="IPR011862">
    <property type="entry name" value="Phos-bd"/>
</dbReference>
<proteinExistence type="inferred from homology"/>